<organism evidence="1 2">
    <name type="scientific">Hamiltosporidium magnivora</name>
    <dbReference type="NCBI Taxonomy" id="148818"/>
    <lineage>
        <taxon>Eukaryota</taxon>
        <taxon>Fungi</taxon>
        <taxon>Fungi incertae sedis</taxon>
        <taxon>Microsporidia</taxon>
        <taxon>Dubosqiidae</taxon>
        <taxon>Hamiltosporidium</taxon>
    </lineage>
</organism>
<protein>
    <submittedName>
        <fullName evidence="1">Uncharacterized protein</fullName>
    </submittedName>
</protein>
<comment type="caution">
    <text evidence="1">The sequence shown here is derived from an EMBL/GenBank/DDBJ whole genome shotgun (WGS) entry which is preliminary data.</text>
</comment>
<proteinExistence type="predicted"/>
<dbReference type="AlphaFoldDB" id="A0A4Q9L3E8"/>
<accession>A0A4Q9L3E8</accession>
<reference evidence="1 2" key="1">
    <citation type="submission" date="2017-12" db="EMBL/GenBank/DDBJ databases">
        <authorList>
            <person name="Pombert J.-F."/>
            <person name="Haag K.L."/>
            <person name="Ebert D."/>
        </authorList>
    </citation>
    <scope>NUCLEOTIDE SEQUENCE [LARGE SCALE GENOMIC DNA]</scope>
    <source>
        <strain evidence="1">IL-BN-2</strain>
    </source>
</reference>
<dbReference type="VEuPathDB" id="MicrosporidiaDB:CWI39_1501p0010"/>
<gene>
    <name evidence="1" type="ORF">CWI39_1501p0010</name>
</gene>
<dbReference type="EMBL" id="PIXR01001501">
    <property type="protein sequence ID" value="TBU01040.1"/>
    <property type="molecule type" value="Genomic_DNA"/>
</dbReference>
<sequence length="237" mass="27748">MFSFYVCPVLKFIFSFVRSSKRGDELENDQSILLGSESVCHLQDTVSLVRDNSMNKKKFHFRRKKRVKRKRSLSKSDLNFTDEETSLNGKISDIISIINDIRKEIKDGSDIKSLLIKLQELITSIFGCREGFIDKKINLNIICPDLQKSIEDHNKKLNTIETDCKAIYEKIRIINAKIYENNLKNEQELIELLQKFLGYTNKMILVFEKLQNCFAEYRMIKKSITITESFKNVQNDQ</sequence>
<evidence type="ECO:0000313" key="2">
    <source>
        <dbReference type="Proteomes" id="UP000293045"/>
    </source>
</evidence>
<dbReference type="Proteomes" id="UP000293045">
    <property type="component" value="Unassembled WGS sequence"/>
</dbReference>
<evidence type="ECO:0000313" key="1">
    <source>
        <dbReference type="EMBL" id="TBU01040.1"/>
    </source>
</evidence>
<name>A0A4Q9L3E8_9MICR</name>
<dbReference type="VEuPathDB" id="MicrosporidiaDB:CWI36_0955p0030"/>